<dbReference type="InterPro" id="IPR033469">
    <property type="entry name" value="CYTH-like_dom_sf"/>
</dbReference>
<gene>
    <name evidence="6" type="ORF">KFE25_013284</name>
</gene>
<name>A0A8J6CEK4_DIALT</name>
<evidence type="ECO:0000256" key="3">
    <source>
        <dbReference type="ARBA" id="ARBA00035028"/>
    </source>
</evidence>
<protein>
    <recommendedName>
        <fullName evidence="3">mRNA 5'-phosphatase</fullName>
        <ecNumber evidence="3">3.6.1.74</ecNumber>
    </recommendedName>
</protein>
<dbReference type="Gene3D" id="3.20.100.10">
    <property type="entry name" value="mRNA triphosphatase Cet1-like"/>
    <property type="match status" value="1"/>
</dbReference>
<dbReference type="AlphaFoldDB" id="A0A8J6CEK4"/>
<evidence type="ECO:0000259" key="5">
    <source>
        <dbReference type="Pfam" id="PF02940"/>
    </source>
</evidence>
<keyword evidence="2" id="KW-0378">Hydrolase</keyword>
<proteinExistence type="predicted"/>
<dbReference type="Pfam" id="PF02940">
    <property type="entry name" value="mRNA_triPase"/>
    <property type="match status" value="1"/>
</dbReference>
<sequence>MNNSMVAQSLRAPETRAKLYAWFSRYGGSSEVELEARVREIDPDKFEELLRKLRSNPAWSQKPVTVTSSDLVHVSGVRETRGGPEGVSFLRKLKLGTFDVFGTDTHHPVRLQASSEKPTAADSTPLSVVRHKKRHTFVHKNLFKFELTEVKSGPSWETAMNEDWEYEIEVEYCGQAEFKSDQQYINYLIDSFIGKAMDAALVCQAPAQGGGTKLGKRAREEGSLTCGDVVALTAGACVALEPVLAYGRERQSQLTPDECQQIEWVFSGVEPGKDGVELAHVMSLPSSCGAGSFPLFHFSGHVPVRALCLKAANFGL</sequence>
<organism evidence="6 7">
    <name type="scientific">Diacronema lutheri</name>
    <name type="common">Unicellular marine alga</name>
    <name type="synonym">Monochrysis lutheri</name>
    <dbReference type="NCBI Taxonomy" id="2081491"/>
    <lineage>
        <taxon>Eukaryota</taxon>
        <taxon>Haptista</taxon>
        <taxon>Haptophyta</taxon>
        <taxon>Pavlovophyceae</taxon>
        <taxon>Pavlovales</taxon>
        <taxon>Pavlovaceae</taxon>
        <taxon>Diacronema</taxon>
    </lineage>
</organism>
<evidence type="ECO:0000256" key="2">
    <source>
        <dbReference type="ARBA" id="ARBA00022801"/>
    </source>
</evidence>
<evidence type="ECO:0000313" key="7">
    <source>
        <dbReference type="Proteomes" id="UP000751190"/>
    </source>
</evidence>
<dbReference type="GO" id="GO:0004651">
    <property type="term" value="F:polynucleotide 5'-phosphatase activity"/>
    <property type="evidence" value="ECO:0007669"/>
    <property type="project" value="InterPro"/>
</dbReference>
<keyword evidence="1" id="KW-0507">mRNA processing</keyword>
<dbReference type="GO" id="GO:0006397">
    <property type="term" value="P:mRNA processing"/>
    <property type="evidence" value="ECO:0007669"/>
    <property type="project" value="UniProtKB-KW"/>
</dbReference>
<dbReference type="GO" id="GO:0140818">
    <property type="term" value="F:mRNA 5'-triphosphate monophosphatase activity"/>
    <property type="evidence" value="ECO:0007669"/>
    <property type="project" value="UniProtKB-EC"/>
</dbReference>
<dbReference type="InterPro" id="IPR037009">
    <property type="entry name" value="mRNA_triPase_Cet1_sf"/>
</dbReference>
<keyword evidence="7" id="KW-1185">Reference proteome</keyword>
<comment type="caution">
    <text evidence="6">The sequence shown here is derived from an EMBL/GenBank/DDBJ whole genome shotgun (WGS) entry which is preliminary data.</text>
</comment>
<accession>A0A8J6CEK4</accession>
<evidence type="ECO:0000313" key="6">
    <source>
        <dbReference type="EMBL" id="KAG8468201.1"/>
    </source>
</evidence>
<dbReference type="EC" id="3.6.1.74" evidence="3"/>
<comment type="catalytic activity">
    <reaction evidence="4">
        <text>a 5'-end triphospho-ribonucleoside in mRNA + H2O = a 5'-end diphospho-ribonucleoside in mRNA + phosphate + H(+)</text>
        <dbReference type="Rhea" id="RHEA:67004"/>
        <dbReference type="Rhea" id="RHEA-COMP:17164"/>
        <dbReference type="Rhea" id="RHEA-COMP:17165"/>
        <dbReference type="ChEBI" id="CHEBI:15377"/>
        <dbReference type="ChEBI" id="CHEBI:15378"/>
        <dbReference type="ChEBI" id="CHEBI:43474"/>
        <dbReference type="ChEBI" id="CHEBI:167616"/>
        <dbReference type="ChEBI" id="CHEBI:167618"/>
        <dbReference type="EC" id="3.6.1.74"/>
    </reaction>
    <physiologicalReaction direction="left-to-right" evidence="4">
        <dbReference type="Rhea" id="RHEA:67005"/>
    </physiologicalReaction>
</comment>
<evidence type="ECO:0000256" key="4">
    <source>
        <dbReference type="ARBA" id="ARBA00047740"/>
    </source>
</evidence>
<dbReference type="EMBL" id="JAGTXO010000004">
    <property type="protein sequence ID" value="KAG8468201.1"/>
    <property type="molecule type" value="Genomic_DNA"/>
</dbReference>
<reference evidence="6" key="1">
    <citation type="submission" date="2021-05" db="EMBL/GenBank/DDBJ databases">
        <title>The genome of the haptophyte Pavlova lutheri (Diacronema luteri, Pavlovales) - a model for lipid biosynthesis in eukaryotic algae.</title>
        <authorList>
            <person name="Hulatt C.J."/>
            <person name="Posewitz M.C."/>
        </authorList>
    </citation>
    <scope>NUCLEOTIDE SEQUENCE</scope>
    <source>
        <strain evidence="6">NIVA-4/92</strain>
    </source>
</reference>
<feature type="domain" description="mRNA triphosphatase Cet1-like" evidence="5">
    <location>
        <begin position="107"/>
        <end position="171"/>
    </location>
</feature>
<dbReference type="OrthoDB" id="272147at2759"/>
<dbReference type="InterPro" id="IPR004206">
    <property type="entry name" value="mRNA_triPase_Cet1"/>
</dbReference>
<dbReference type="SUPFAM" id="SSF55154">
    <property type="entry name" value="CYTH-like phosphatases"/>
    <property type="match status" value="1"/>
</dbReference>
<evidence type="ECO:0000256" key="1">
    <source>
        <dbReference type="ARBA" id="ARBA00022664"/>
    </source>
</evidence>
<dbReference type="Proteomes" id="UP000751190">
    <property type="component" value="Unassembled WGS sequence"/>
</dbReference>